<feature type="domain" description="Initiator Rep protein WH1" evidence="1">
    <location>
        <begin position="13"/>
        <end position="160"/>
    </location>
</feature>
<dbReference type="GO" id="GO:0003887">
    <property type="term" value="F:DNA-directed DNA polymerase activity"/>
    <property type="evidence" value="ECO:0007669"/>
    <property type="project" value="InterPro"/>
</dbReference>
<reference evidence="2" key="1">
    <citation type="journal article" date="2015" name="Nature">
        <title>Complex archaea that bridge the gap between prokaryotes and eukaryotes.</title>
        <authorList>
            <person name="Spang A."/>
            <person name="Saw J.H."/>
            <person name="Jorgensen S.L."/>
            <person name="Zaremba-Niedzwiedzka K."/>
            <person name="Martijn J."/>
            <person name="Lind A.E."/>
            <person name="van Eijk R."/>
            <person name="Schleper C."/>
            <person name="Guy L."/>
            <person name="Ettema T.J."/>
        </authorList>
    </citation>
    <scope>NUCLEOTIDE SEQUENCE</scope>
</reference>
<dbReference type="EMBL" id="LAZR01004260">
    <property type="protein sequence ID" value="KKN10263.1"/>
    <property type="molecule type" value="Genomic_DNA"/>
</dbReference>
<dbReference type="Gene3D" id="1.10.10.10">
    <property type="entry name" value="Winged helix-like DNA-binding domain superfamily/Winged helix DNA-binding domain"/>
    <property type="match status" value="2"/>
</dbReference>
<protein>
    <recommendedName>
        <fullName evidence="1">Initiator Rep protein WH1 domain-containing protein</fullName>
    </recommendedName>
</protein>
<accession>A0A0F9QYR9</accession>
<name>A0A0F9QYR9_9ZZZZ</name>
<dbReference type="InterPro" id="IPR036390">
    <property type="entry name" value="WH_DNA-bd_sf"/>
</dbReference>
<dbReference type="InterPro" id="IPR036388">
    <property type="entry name" value="WH-like_DNA-bd_sf"/>
</dbReference>
<evidence type="ECO:0000259" key="1">
    <source>
        <dbReference type="Pfam" id="PF01051"/>
    </source>
</evidence>
<dbReference type="InterPro" id="IPR000525">
    <property type="entry name" value="Initiator_Rep_WH1"/>
</dbReference>
<gene>
    <name evidence="2" type="ORF">LCGC14_1038320</name>
</gene>
<comment type="caution">
    <text evidence="2">The sequence shown here is derived from an EMBL/GenBank/DDBJ whole genome shotgun (WGS) entry which is preliminary data.</text>
</comment>
<dbReference type="AlphaFoldDB" id="A0A0F9QYR9"/>
<sequence length="321" mass="37144">MDKMVMHTKKNLVVKTNQLNQALQTLSLAEVRIIQLAIVDARETATGLSTDKPLRIDATRYAEVFETTRQNGYKRMKEAEETLFNRRFTYLDDNGKPIKSRWLQQVQYHDGEGAIEIVFTLAVVEGISRINGLEQFFTSYLLEQTTQFDSVYSVRLYELLTQWRTAKKTPCFEIGVFRDQMGLGINEYKAMCDFKKRVLDLATDEINKKSDLKVKYENVKKGRKIIGFTFTVHEKPKAKTDVVSKERDASTADMFTVDGLNDKQLGRIARNPAFMAEYNHLVSPTSLAGQSQQGWEFEMINRLKKDPTQFNKRPIKEYLEY</sequence>
<proteinExistence type="predicted"/>
<organism evidence="2">
    <name type="scientific">marine sediment metagenome</name>
    <dbReference type="NCBI Taxonomy" id="412755"/>
    <lineage>
        <taxon>unclassified sequences</taxon>
        <taxon>metagenomes</taxon>
        <taxon>ecological metagenomes</taxon>
    </lineage>
</organism>
<dbReference type="Pfam" id="PF01051">
    <property type="entry name" value="Rep3_N"/>
    <property type="match status" value="1"/>
</dbReference>
<dbReference type="Pfam" id="PF21205">
    <property type="entry name" value="Rep3_C"/>
    <property type="match status" value="1"/>
</dbReference>
<evidence type="ECO:0000313" key="2">
    <source>
        <dbReference type="EMBL" id="KKN10263.1"/>
    </source>
</evidence>
<dbReference type="NCBIfam" id="NF038290">
    <property type="entry name" value="repM_Acin"/>
    <property type="match status" value="1"/>
</dbReference>
<dbReference type="GO" id="GO:0006270">
    <property type="term" value="P:DNA replication initiation"/>
    <property type="evidence" value="ECO:0007669"/>
    <property type="project" value="InterPro"/>
</dbReference>
<dbReference type="SUPFAM" id="SSF46785">
    <property type="entry name" value="Winged helix' DNA-binding domain"/>
    <property type="match status" value="2"/>
</dbReference>